<evidence type="ECO:0000259" key="2">
    <source>
        <dbReference type="Pfam" id="PF01523"/>
    </source>
</evidence>
<dbReference type="Gene3D" id="3.30.2290.10">
    <property type="entry name" value="PmbA/TldD superfamily"/>
    <property type="match status" value="1"/>
</dbReference>
<dbReference type="GO" id="GO:0008237">
    <property type="term" value="F:metallopeptidase activity"/>
    <property type="evidence" value="ECO:0007669"/>
    <property type="project" value="InterPro"/>
</dbReference>
<dbReference type="InterPro" id="IPR045570">
    <property type="entry name" value="Metalloprtase-TldD/E_cen_dom"/>
</dbReference>
<dbReference type="RefSeq" id="WP_185884858.1">
    <property type="nucleotide sequence ID" value="NZ_CP060052.1"/>
</dbReference>
<dbReference type="InterPro" id="IPR047657">
    <property type="entry name" value="PmbA"/>
</dbReference>
<feature type="domain" description="Metalloprotease TldD/E central" evidence="4">
    <location>
        <begin position="121"/>
        <end position="223"/>
    </location>
</feature>
<evidence type="ECO:0000256" key="1">
    <source>
        <dbReference type="ARBA" id="ARBA00005836"/>
    </source>
</evidence>
<reference evidence="5 6" key="1">
    <citation type="submission" date="2020-08" db="EMBL/GenBank/DDBJ databases">
        <authorList>
            <person name="Liu G."/>
            <person name="Sun C."/>
        </authorList>
    </citation>
    <scope>NUCLEOTIDE SEQUENCE [LARGE SCALE GENOMIC DNA]</scope>
    <source>
        <strain evidence="5 6">OT19</strain>
    </source>
</reference>
<dbReference type="Pfam" id="PF01523">
    <property type="entry name" value="PmbA_TldD_1st"/>
    <property type="match status" value="1"/>
</dbReference>
<evidence type="ECO:0000313" key="5">
    <source>
        <dbReference type="EMBL" id="QNE05801.1"/>
    </source>
</evidence>
<dbReference type="AlphaFoldDB" id="A0A7G6VVN6"/>
<evidence type="ECO:0000259" key="4">
    <source>
        <dbReference type="Pfam" id="PF19290"/>
    </source>
</evidence>
<dbReference type="Pfam" id="PF19289">
    <property type="entry name" value="PmbA_TldD_3rd"/>
    <property type="match status" value="1"/>
</dbReference>
<accession>A0A7G6VVN6</accession>
<proteinExistence type="inferred from homology"/>
<dbReference type="PANTHER" id="PTHR43421:SF1">
    <property type="entry name" value="METALLOPROTEASE PMBA"/>
    <property type="match status" value="1"/>
</dbReference>
<evidence type="ECO:0000259" key="3">
    <source>
        <dbReference type="Pfam" id="PF19289"/>
    </source>
</evidence>
<comment type="similarity">
    <text evidence="1">Belongs to the peptidase U62 family.</text>
</comment>
<sequence length="447" mass="45949">MLRPDEAKDRCAALLARAKALGADAGDAVYLGKSSQSVEMRLGALEGVDRSEAEHLGLRVFVGKRSATVSSSALDPASLDELAERVVLMARGAPEDPFAGLAPEDMLMQGAPADLDLVSDAPGPEALRQTALEIEDAARSIAGVTNSEGASASYGRGVVALVTSHGFAGGYEQANHSRSGAVVAGQGSGMERGMAWRAAHHAEDLLPPAEIGRLAGSRAVERLNPASMKSGQMPVVFDPRVGRSLIGHLVHAISGSEIARGASFLADCEGQRIFAPGITIADDPLLPRGMRSHPFDGEGLPAAASRLVEDGVLAGWLLDSASARKLGRRPTGHAARGGGGSPGVAASNVTLLPGSESVADMIADIADGVWVTELIGQGFSVVTGDYSRGASGFRIVDGQVAGPVAGITIAANMKDMFARMRAADDLEIIQAINVPTLRIDGMTVAGD</sequence>
<dbReference type="InterPro" id="IPR036059">
    <property type="entry name" value="TldD/PmbA_sf"/>
</dbReference>
<dbReference type="GO" id="GO:0005829">
    <property type="term" value="C:cytosol"/>
    <property type="evidence" value="ECO:0007669"/>
    <property type="project" value="TreeGrafter"/>
</dbReference>
<dbReference type="Proteomes" id="UP000515297">
    <property type="component" value="Chromosome"/>
</dbReference>
<evidence type="ECO:0000313" key="6">
    <source>
        <dbReference type="Proteomes" id="UP000515297"/>
    </source>
</evidence>
<feature type="domain" description="Metalloprotease TldD/E C-terminal" evidence="3">
    <location>
        <begin position="230"/>
        <end position="446"/>
    </location>
</feature>
<gene>
    <name evidence="5" type="ORF">H4O24_03765</name>
</gene>
<dbReference type="EMBL" id="CP060052">
    <property type="protein sequence ID" value="QNE05801.1"/>
    <property type="molecule type" value="Genomic_DNA"/>
</dbReference>
<dbReference type="SUPFAM" id="SSF111283">
    <property type="entry name" value="Putative modulator of DNA gyrase, PmbA/TldD"/>
    <property type="match status" value="1"/>
</dbReference>
<organism evidence="5 6">
    <name type="scientific">Croceicoccus marinus</name>
    <dbReference type="NCBI Taxonomy" id="450378"/>
    <lineage>
        <taxon>Bacteria</taxon>
        <taxon>Pseudomonadati</taxon>
        <taxon>Pseudomonadota</taxon>
        <taxon>Alphaproteobacteria</taxon>
        <taxon>Sphingomonadales</taxon>
        <taxon>Erythrobacteraceae</taxon>
        <taxon>Croceicoccus</taxon>
    </lineage>
</organism>
<dbReference type="InterPro" id="IPR035068">
    <property type="entry name" value="TldD/PmbA_N"/>
</dbReference>
<dbReference type="Pfam" id="PF19290">
    <property type="entry name" value="PmbA_TldD_2nd"/>
    <property type="match status" value="1"/>
</dbReference>
<dbReference type="PANTHER" id="PTHR43421">
    <property type="entry name" value="METALLOPROTEASE PMBA"/>
    <property type="match status" value="1"/>
</dbReference>
<feature type="domain" description="Metalloprotease TldD/E N-terminal" evidence="2">
    <location>
        <begin position="27"/>
        <end position="90"/>
    </location>
</feature>
<name>A0A7G6VVN6_9SPHN</name>
<dbReference type="InterPro" id="IPR002510">
    <property type="entry name" value="Metalloprtase-TldD/E_N"/>
</dbReference>
<dbReference type="GO" id="GO:0006508">
    <property type="term" value="P:proteolysis"/>
    <property type="evidence" value="ECO:0007669"/>
    <property type="project" value="InterPro"/>
</dbReference>
<dbReference type="InterPro" id="IPR045569">
    <property type="entry name" value="Metalloprtase-TldD/E_C"/>
</dbReference>
<protein>
    <submittedName>
        <fullName evidence="5">TldD/PmbA family protein</fullName>
    </submittedName>
</protein>